<dbReference type="EMBL" id="BFAD01000009">
    <property type="protein sequence ID" value="GBE86258.1"/>
    <property type="molecule type" value="Genomic_DNA"/>
</dbReference>
<keyword evidence="2" id="KW-1185">Reference proteome</keyword>
<proteinExistence type="predicted"/>
<name>A0A401GVK6_9APHY</name>
<gene>
    <name evidence="1" type="ORF">SCP_0901370</name>
</gene>
<protein>
    <submittedName>
        <fullName evidence="1">Uncharacterized protein</fullName>
    </submittedName>
</protein>
<dbReference type="GeneID" id="38783175"/>
<organism evidence="1 2">
    <name type="scientific">Sparassis crispa</name>
    <dbReference type="NCBI Taxonomy" id="139825"/>
    <lineage>
        <taxon>Eukaryota</taxon>
        <taxon>Fungi</taxon>
        <taxon>Dikarya</taxon>
        <taxon>Basidiomycota</taxon>
        <taxon>Agaricomycotina</taxon>
        <taxon>Agaricomycetes</taxon>
        <taxon>Polyporales</taxon>
        <taxon>Sparassidaceae</taxon>
        <taxon>Sparassis</taxon>
    </lineage>
</organism>
<evidence type="ECO:0000313" key="1">
    <source>
        <dbReference type="EMBL" id="GBE86258.1"/>
    </source>
</evidence>
<reference evidence="1 2" key="1">
    <citation type="journal article" date="2018" name="Sci. Rep.">
        <title>Genome sequence of the cauliflower mushroom Sparassis crispa (Hanabiratake) and its association with beneficial usage.</title>
        <authorList>
            <person name="Kiyama R."/>
            <person name="Furutani Y."/>
            <person name="Kawaguchi K."/>
            <person name="Nakanishi T."/>
        </authorList>
    </citation>
    <scope>NUCLEOTIDE SEQUENCE [LARGE SCALE GENOMIC DNA]</scope>
</reference>
<evidence type="ECO:0000313" key="2">
    <source>
        <dbReference type="Proteomes" id="UP000287166"/>
    </source>
</evidence>
<dbReference type="RefSeq" id="XP_027617171.1">
    <property type="nucleotide sequence ID" value="XM_027761370.1"/>
</dbReference>
<dbReference type="AlphaFoldDB" id="A0A401GVK6"/>
<comment type="caution">
    <text evidence="1">The sequence shown here is derived from an EMBL/GenBank/DDBJ whole genome shotgun (WGS) entry which is preliminary data.</text>
</comment>
<dbReference type="Proteomes" id="UP000287166">
    <property type="component" value="Unassembled WGS sequence"/>
</dbReference>
<accession>A0A401GVK6</accession>
<dbReference type="InParanoid" id="A0A401GVK6"/>
<sequence>MINSDAGTQNSFSPRRTPLGHAVPLLAFGLSHLSHCTSAVSAPLNDLCVLPGREPIAPTILAGEILMRSIIFR</sequence>